<dbReference type="WBParaSite" id="EVEC_0000060101-mRNA-1">
    <property type="protein sequence ID" value="EVEC_0000060101-mRNA-1"/>
    <property type="gene ID" value="EVEC_0000060101"/>
</dbReference>
<evidence type="ECO:0000256" key="2">
    <source>
        <dbReference type="ARBA" id="ARBA00022737"/>
    </source>
</evidence>
<dbReference type="SUPFAM" id="SSF50978">
    <property type="entry name" value="WD40 repeat-like"/>
    <property type="match status" value="1"/>
</dbReference>
<accession>A0A0N4UTI9</accession>
<dbReference type="Gene3D" id="2.130.10.10">
    <property type="entry name" value="YVTN repeat-like/Quinoprotein amine dehydrogenase"/>
    <property type="match status" value="2"/>
</dbReference>
<dbReference type="PROSITE" id="PS00678">
    <property type="entry name" value="WD_REPEATS_1"/>
    <property type="match status" value="1"/>
</dbReference>
<protein>
    <submittedName>
        <fullName evidence="4">WD_REPEATS_REGION domain-containing protein</fullName>
    </submittedName>
</protein>
<keyword evidence="1 3" id="KW-0853">WD repeat</keyword>
<dbReference type="InterPro" id="IPR015943">
    <property type="entry name" value="WD40/YVTN_repeat-like_dom_sf"/>
</dbReference>
<dbReference type="Pfam" id="PF00400">
    <property type="entry name" value="WD40"/>
    <property type="match status" value="4"/>
</dbReference>
<dbReference type="InterPro" id="IPR019775">
    <property type="entry name" value="WD40_repeat_CS"/>
</dbReference>
<feature type="repeat" description="WD" evidence="3">
    <location>
        <begin position="72"/>
        <end position="93"/>
    </location>
</feature>
<dbReference type="InterPro" id="IPR040066">
    <property type="entry name" value="WDR31"/>
</dbReference>
<dbReference type="InterPro" id="IPR020472">
    <property type="entry name" value="WD40_PAC1"/>
</dbReference>
<dbReference type="SMART" id="SM00320">
    <property type="entry name" value="WD40"/>
    <property type="match status" value="5"/>
</dbReference>
<name>A0A0N4UTI9_ENTVE</name>
<reference evidence="4" key="1">
    <citation type="submission" date="2017-02" db="UniProtKB">
        <authorList>
            <consortium name="WormBaseParasite"/>
        </authorList>
    </citation>
    <scope>IDENTIFICATION</scope>
</reference>
<dbReference type="AlphaFoldDB" id="A0A0N4UTI9"/>
<feature type="repeat" description="WD" evidence="3">
    <location>
        <begin position="94"/>
        <end position="126"/>
    </location>
</feature>
<evidence type="ECO:0000313" key="4">
    <source>
        <dbReference type="WBParaSite" id="EVEC_0000060101-mRNA-1"/>
    </source>
</evidence>
<evidence type="ECO:0000256" key="1">
    <source>
        <dbReference type="ARBA" id="ARBA00022574"/>
    </source>
</evidence>
<dbReference type="PROSITE" id="PS50082">
    <property type="entry name" value="WD_REPEATS_2"/>
    <property type="match status" value="4"/>
</dbReference>
<feature type="repeat" description="WD" evidence="3">
    <location>
        <begin position="183"/>
        <end position="228"/>
    </location>
</feature>
<organism evidence="4">
    <name type="scientific">Enterobius vermicularis</name>
    <name type="common">Human pinworm</name>
    <dbReference type="NCBI Taxonomy" id="51028"/>
    <lineage>
        <taxon>Eukaryota</taxon>
        <taxon>Metazoa</taxon>
        <taxon>Ecdysozoa</taxon>
        <taxon>Nematoda</taxon>
        <taxon>Chromadorea</taxon>
        <taxon>Rhabditida</taxon>
        <taxon>Spirurina</taxon>
        <taxon>Oxyuridomorpha</taxon>
        <taxon>Oxyuroidea</taxon>
        <taxon>Oxyuridae</taxon>
        <taxon>Enterobius</taxon>
    </lineage>
</organism>
<feature type="repeat" description="WD" evidence="3">
    <location>
        <begin position="23"/>
        <end position="46"/>
    </location>
</feature>
<dbReference type="PANTHER" id="PTHR19869:SF1">
    <property type="entry name" value="WD REPEAT-CONTAINING PROTEIN 31"/>
    <property type="match status" value="1"/>
</dbReference>
<dbReference type="PANTHER" id="PTHR19869">
    <property type="entry name" value="SPERMATID WD-REPEAT PROTEIN"/>
    <property type="match status" value="1"/>
</dbReference>
<dbReference type="PRINTS" id="PR00320">
    <property type="entry name" value="GPROTEINBRPT"/>
</dbReference>
<dbReference type="InterPro" id="IPR001680">
    <property type="entry name" value="WD40_rpt"/>
</dbReference>
<proteinExistence type="predicted"/>
<dbReference type="PROSITE" id="PS50294">
    <property type="entry name" value="WD_REPEATS_REGION"/>
    <property type="match status" value="1"/>
</dbReference>
<sequence length="295" mass="33201">LLYNYHLTLPFQLVYKNANGKHFLLSGSRDRTIRLWKFNCASPVQTFHGHQMAIMGVAALDGIQFFHDVSCISGSRDTTLKTWDISTGRNTRTVEHSRNVVTHLIYNKTRNLLAQTSEDKQLKIWDPYNLNLIHGFPTKYHILKHCDVSADGNYCITSSGGTNGDGCEITLYDLRQRKLLREYKGHEETVNCAVFLPQQLIQKSLMLSISADGTIKIWDLHLGGCLSSQMAPVNVDLLSCVAFNDGKLVVFSVIPICISLPFTSLALSCNDTVLRTKFIHCYCISVTSLRKNENL</sequence>
<evidence type="ECO:0000256" key="3">
    <source>
        <dbReference type="PROSITE-ProRule" id="PRU00221"/>
    </source>
</evidence>
<keyword evidence="2" id="KW-0677">Repeat</keyword>
<dbReference type="InterPro" id="IPR036322">
    <property type="entry name" value="WD40_repeat_dom_sf"/>
</dbReference>